<dbReference type="GO" id="GO:0018169">
    <property type="term" value="F:ribosomal S6-glutamic acid ligase activity"/>
    <property type="evidence" value="ECO:0007669"/>
    <property type="project" value="TreeGrafter"/>
</dbReference>
<dbReference type="PROSITE" id="PS50975">
    <property type="entry name" value="ATP_GRASP"/>
    <property type="match status" value="1"/>
</dbReference>
<protein>
    <submittedName>
        <fullName evidence="3">Carboxylate--amine ligase</fullName>
    </submittedName>
</protein>
<gene>
    <name evidence="3" type="ORF">GCM10017621_17530</name>
</gene>
<evidence type="ECO:0000256" key="1">
    <source>
        <dbReference type="PROSITE-ProRule" id="PRU00409"/>
    </source>
</evidence>
<evidence type="ECO:0000313" key="3">
    <source>
        <dbReference type="EMBL" id="GLK52245.1"/>
    </source>
</evidence>
<dbReference type="Pfam" id="PF14401">
    <property type="entry name" value="RLAN"/>
    <property type="match status" value="1"/>
</dbReference>
<dbReference type="AlphaFoldDB" id="A0A9W6IND6"/>
<dbReference type="PANTHER" id="PTHR21621">
    <property type="entry name" value="RIBOSOMAL PROTEIN S6 MODIFICATION PROTEIN"/>
    <property type="match status" value="1"/>
</dbReference>
<dbReference type="GO" id="GO:0046872">
    <property type="term" value="F:metal ion binding"/>
    <property type="evidence" value="ECO:0007669"/>
    <property type="project" value="InterPro"/>
</dbReference>
<dbReference type="InterPro" id="IPR013815">
    <property type="entry name" value="ATP_grasp_subdomain_1"/>
</dbReference>
<dbReference type="Pfam" id="PF08443">
    <property type="entry name" value="RimK"/>
    <property type="match status" value="1"/>
</dbReference>
<feature type="domain" description="ATP-grasp" evidence="2">
    <location>
        <begin position="285"/>
        <end position="480"/>
    </location>
</feature>
<dbReference type="GO" id="GO:0005524">
    <property type="term" value="F:ATP binding"/>
    <property type="evidence" value="ECO:0007669"/>
    <property type="project" value="UniProtKB-UniRule"/>
</dbReference>
<sequence length="496" mass="54830">MSDWLILVEHATDVAQHETPHKVLRVRDYLANPRLFMSRRPNIINLARSYAYQSNGYYASLLAEARGHRIVPTAQSMVELSRKTLYAQALPELDAALARESEGRDMPFGPLLVAFGRVREHGLKRFGRLLFDWFRVPVLEVSLNPGGRIERIRPVPPNTLKGEARDFFLESLDAHTGRAWTAQKDRVPARWSLAVLADPKEALPPSSPASLKRLAAVASKMGVEVAPIGPNDLSSLAEYDALFIRATTAIDNYTYRFARRAEQEGMPVIDDTASMIRCTNKVFLKELMELGGVPCPRTEVLDENQSLDGLIERLGSPVVLKAPDGSFSRSVHKVSSEAELKERAKALFKDTALIIAQEYMPTAYDWRVGVLDGKPLYACKYKMARGHWQIIKHGEGGKVTEGGSETVAVEDAPAEVIDVAVKAARLIGQGLYGIDLKQNDRGVFVIEVNDNPNLDGEVEGLVLKDALWQSIIAWFADRLERRIGGVPGQAGRDAGA</sequence>
<dbReference type="GO" id="GO:0009432">
    <property type="term" value="P:SOS response"/>
    <property type="evidence" value="ECO:0007669"/>
    <property type="project" value="TreeGrafter"/>
</dbReference>
<reference evidence="3" key="2">
    <citation type="submission" date="2023-01" db="EMBL/GenBank/DDBJ databases">
        <authorList>
            <person name="Sun Q."/>
            <person name="Evtushenko L."/>
        </authorList>
    </citation>
    <scope>NUCLEOTIDE SEQUENCE</scope>
    <source>
        <strain evidence="3">VKM B-1513</strain>
    </source>
</reference>
<dbReference type="InterPro" id="IPR025839">
    <property type="entry name" value="RLAN_dom"/>
</dbReference>
<proteinExistence type="predicted"/>
<dbReference type="GO" id="GO:0005737">
    <property type="term" value="C:cytoplasm"/>
    <property type="evidence" value="ECO:0007669"/>
    <property type="project" value="TreeGrafter"/>
</dbReference>
<dbReference type="Gene3D" id="3.30.1490.20">
    <property type="entry name" value="ATP-grasp fold, A domain"/>
    <property type="match status" value="1"/>
</dbReference>
<dbReference type="InterPro" id="IPR013651">
    <property type="entry name" value="ATP-grasp_RimK-type"/>
</dbReference>
<keyword evidence="3" id="KW-0436">Ligase</keyword>
<evidence type="ECO:0000313" key="4">
    <source>
        <dbReference type="Proteomes" id="UP001143486"/>
    </source>
</evidence>
<name>A0A9W6IND6_9PROT</name>
<dbReference type="SUPFAM" id="SSF56059">
    <property type="entry name" value="Glutathione synthetase ATP-binding domain-like"/>
    <property type="match status" value="1"/>
</dbReference>
<reference evidence="3" key="1">
    <citation type="journal article" date="2014" name="Int. J. Syst. Evol. Microbiol.">
        <title>Complete genome sequence of Corynebacterium casei LMG S-19264T (=DSM 44701T), isolated from a smear-ripened cheese.</title>
        <authorList>
            <consortium name="US DOE Joint Genome Institute (JGI-PGF)"/>
            <person name="Walter F."/>
            <person name="Albersmeier A."/>
            <person name="Kalinowski J."/>
            <person name="Ruckert C."/>
        </authorList>
    </citation>
    <scope>NUCLEOTIDE SEQUENCE</scope>
    <source>
        <strain evidence="3">VKM B-1513</strain>
    </source>
</reference>
<evidence type="ECO:0000259" key="2">
    <source>
        <dbReference type="PROSITE" id="PS50975"/>
    </source>
</evidence>
<dbReference type="EMBL" id="BSFE01000004">
    <property type="protein sequence ID" value="GLK52245.1"/>
    <property type="molecule type" value="Genomic_DNA"/>
</dbReference>
<dbReference type="PANTHER" id="PTHR21621:SF0">
    <property type="entry name" value="BETA-CITRYLGLUTAMATE SYNTHASE B-RELATED"/>
    <property type="match status" value="1"/>
</dbReference>
<keyword evidence="1" id="KW-0067">ATP-binding</keyword>
<organism evidence="3 4">
    <name type="scientific">Maricaulis virginensis</name>
    <dbReference type="NCBI Taxonomy" id="144022"/>
    <lineage>
        <taxon>Bacteria</taxon>
        <taxon>Pseudomonadati</taxon>
        <taxon>Pseudomonadota</taxon>
        <taxon>Alphaproteobacteria</taxon>
        <taxon>Maricaulales</taxon>
        <taxon>Maricaulaceae</taxon>
        <taxon>Maricaulis</taxon>
    </lineage>
</organism>
<comment type="caution">
    <text evidence="3">The sequence shown here is derived from an EMBL/GenBank/DDBJ whole genome shotgun (WGS) entry which is preliminary data.</text>
</comment>
<dbReference type="RefSeq" id="WP_271186613.1">
    <property type="nucleotide sequence ID" value="NZ_BSFE01000004.1"/>
</dbReference>
<keyword evidence="1" id="KW-0547">Nucleotide-binding</keyword>
<dbReference type="Gene3D" id="3.30.470.20">
    <property type="entry name" value="ATP-grasp fold, B domain"/>
    <property type="match status" value="1"/>
</dbReference>
<keyword evidence="4" id="KW-1185">Reference proteome</keyword>
<accession>A0A9W6IND6</accession>
<dbReference type="Proteomes" id="UP001143486">
    <property type="component" value="Unassembled WGS sequence"/>
</dbReference>
<dbReference type="InterPro" id="IPR011761">
    <property type="entry name" value="ATP-grasp"/>
</dbReference>